<sequence length="152" mass="17276">MTYSIEAYYRHEHDDEPVVLRADDDVDRLVDALLAESFDHTLAALYVTNRPATEQGYPDHDFRVGVNPERKVGGLKFAGTFNGVKGVWYAVGEASQATNVVYEYSGHPEDFPLDSEISLDQVRESVKRFLKDGGERPDSIEWKAWPEEKRVL</sequence>
<name>A0A7W9J7V3_9ACTN</name>
<dbReference type="Pfam" id="PF14430">
    <property type="entry name" value="Imm1"/>
    <property type="match status" value="1"/>
</dbReference>
<protein>
    <recommendedName>
        <fullName evidence="3">Immunity protein Imm1</fullName>
    </recommendedName>
</protein>
<accession>A0A7W9J7V3</accession>
<keyword evidence="2" id="KW-1185">Reference proteome</keyword>
<dbReference type="RefSeq" id="WP_184796233.1">
    <property type="nucleotide sequence ID" value="NZ_JACHMY010000001.1"/>
</dbReference>
<evidence type="ECO:0000313" key="2">
    <source>
        <dbReference type="Proteomes" id="UP000549971"/>
    </source>
</evidence>
<evidence type="ECO:0000313" key="1">
    <source>
        <dbReference type="EMBL" id="MBB5836755.1"/>
    </source>
</evidence>
<dbReference type="AlphaFoldDB" id="A0A7W9J7V3"/>
<dbReference type="Proteomes" id="UP000549971">
    <property type="component" value="Unassembled WGS sequence"/>
</dbReference>
<proteinExistence type="predicted"/>
<evidence type="ECO:0008006" key="3">
    <source>
        <dbReference type="Google" id="ProtNLM"/>
    </source>
</evidence>
<dbReference type="EMBL" id="JACHMY010000001">
    <property type="protein sequence ID" value="MBB5836755.1"/>
    <property type="molecule type" value="Genomic_DNA"/>
</dbReference>
<comment type="caution">
    <text evidence="1">The sequence shown here is derived from an EMBL/GenBank/DDBJ whole genome shotgun (WGS) entry which is preliminary data.</text>
</comment>
<organism evidence="1 2">
    <name type="scientific">Kribbella italica</name>
    <dbReference type="NCBI Taxonomy" id="1540520"/>
    <lineage>
        <taxon>Bacteria</taxon>
        <taxon>Bacillati</taxon>
        <taxon>Actinomycetota</taxon>
        <taxon>Actinomycetes</taxon>
        <taxon>Propionibacteriales</taxon>
        <taxon>Kribbellaceae</taxon>
        <taxon>Kribbella</taxon>
    </lineage>
</organism>
<dbReference type="InterPro" id="IPR025680">
    <property type="entry name" value="DddI"/>
</dbReference>
<reference evidence="1 2" key="1">
    <citation type="submission" date="2020-08" db="EMBL/GenBank/DDBJ databases">
        <title>Sequencing the genomes of 1000 actinobacteria strains.</title>
        <authorList>
            <person name="Klenk H.-P."/>
        </authorList>
    </citation>
    <scope>NUCLEOTIDE SEQUENCE [LARGE SCALE GENOMIC DNA]</scope>
    <source>
        <strain evidence="1 2">DSM 28967</strain>
    </source>
</reference>
<gene>
    <name evidence="1" type="ORF">HDA39_003489</name>
</gene>